<keyword evidence="2" id="KW-1185">Reference proteome</keyword>
<evidence type="ECO:0000313" key="2">
    <source>
        <dbReference type="Proteomes" id="UP000789901"/>
    </source>
</evidence>
<gene>
    <name evidence="1" type="ORF">GMARGA_LOCUS8840</name>
</gene>
<protein>
    <submittedName>
        <fullName evidence="1">13715_t:CDS:1</fullName>
    </submittedName>
</protein>
<dbReference type="EMBL" id="CAJVQB010004617">
    <property type="protein sequence ID" value="CAG8640965.1"/>
    <property type="molecule type" value="Genomic_DNA"/>
</dbReference>
<name>A0ABN7URB5_GIGMA</name>
<evidence type="ECO:0000313" key="1">
    <source>
        <dbReference type="EMBL" id="CAG8640965.1"/>
    </source>
</evidence>
<comment type="caution">
    <text evidence="1">The sequence shown here is derived from an EMBL/GenBank/DDBJ whole genome shotgun (WGS) entry which is preliminary data.</text>
</comment>
<sequence length="358" mass="41998">MIEFEKADNYFEQTMLQKEDRNLDFDELPQHIFNQHSMMEFEEIPNDLELILLQREESEDPFIDFNELEHNICKDYLKRIHEQEELIRAQEARDNVSVNNFNTQQTQNAIDKKNIELSIKFKNPHKVAIRERPKSASHHNQASENVRSKKNVNIIAKYAKGQVIMQQHVQKEQMGKLVLTSQGADFLETGPDEPSFIDYLEEQFYKKHYIIKNPLYYIEHERTERSKSFLLPAIAELRQLEEGKECPEIQYDSIFVLYECVLPWSGNTLALMKLIGLIGQNSYKECYSCNIKSIYFSHVYYPITPPRGQGSKAILAYIQWKSPVEEDDVDVKTFRRLGAYAFIDASAIDHCIEVDNEQ</sequence>
<proteinExistence type="predicted"/>
<accession>A0ABN7URB5</accession>
<organism evidence="1 2">
    <name type="scientific">Gigaspora margarita</name>
    <dbReference type="NCBI Taxonomy" id="4874"/>
    <lineage>
        <taxon>Eukaryota</taxon>
        <taxon>Fungi</taxon>
        <taxon>Fungi incertae sedis</taxon>
        <taxon>Mucoromycota</taxon>
        <taxon>Glomeromycotina</taxon>
        <taxon>Glomeromycetes</taxon>
        <taxon>Diversisporales</taxon>
        <taxon>Gigasporaceae</taxon>
        <taxon>Gigaspora</taxon>
    </lineage>
</organism>
<dbReference type="Proteomes" id="UP000789901">
    <property type="component" value="Unassembled WGS sequence"/>
</dbReference>
<reference evidence="1 2" key="1">
    <citation type="submission" date="2021-06" db="EMBL/GenBank/DDBJ databases">
        <authorList>
            <person name="Kallberg Y."/>
            <person name="Tangrot J."/>
            <person name="Rosling A."/>
        </authorList>
    </citation>
    <scope>NUCLEOTIDE SEQUENCE [LARGE SCALE GENOMIC DNA]</scope>
    <source>
        <strain evidence="1 2">120-4 pot B 10/14</strain>
    </source>
</reference>